<sequence length="298" mass="32818">MTATVSPDLTEQGTSRTLDGPDPIQYHLAGSGRALLLLHGSGPGVSGWANFGPNVPAFSEHFQVVIPDQPGFGKSYRPDLSVPYTTTSIAAILRLLDAEGIDRVDIVGNSLGGAVATQLTLDHPDRVRRLVLMGPGGISPPLLAPLPTEGIRLLVEFCEDPTRERLVTWMRAMVGDQAFLTEERVERRWQTASAPGGTDFVRDFFRAAMATMSKGPGTGVPVWARLHEITQPTLLTYGRDDRVTPLEGALHPLRNIRNAELHVFPNCGHWAMQERQLEFERVVSEFLLRRTENPLEEN</sequence>
<dbReference type="PANTHER" id="PTHR43798">
    <property type="entry name" value="MONOACYLGLYCEROL LIPASE"/>
    <property type="match status" value="1"/>
</dbReference>
<dbReference type="InterPro" id="IPR029058">
    <property type="entry name" value="AB_hydrolase_fold"/>
</dbReference>
<dbReference type="Pfam" id="PF00561">
    <property type="entry name" value="Abhydrolase_1"/>
    <property type="match status" value="1"/>
</dbReference>
<protein>
    <submittedName>
        <fullName evidence="4">Alpha/beta fold hydrolase</fullName>
    </submittedName>
</protein>
<keyword evidence="1 4" id="KW-0378">Hydrolase</keyword>
<dbReference type="Gene3D" id="3.40.50.1820">
    <property type="entry name" value="alpha/beta hydrolase"/>
    <property type="match status" value="1"/>
</dbReference>
<feature type="region of interest" description="Disordered" evidence="2">
    <location>
        <begin position="1"/>
        <end position="21"/>
    </location>
</feature>
<dbReference type="PRINTS" id="PR00412">
    <property type="entry name" value="EPOXHYDRLASE"/>
</dbReference>
<dbReference type="InterPro" id="IPR000639">
    <property type="entry name" value="Epox_hydrolase-like"/>
</dbReference>
<dbReference type="Proteomes" id="UP001501598">
    <property type="component" value="Unassembled WGS sequence"/>
</dbReference>
<evidence type="ECO:0000313" key="5">
    <source>
        <dbReference type="Proteomes" id="UP001501598"/>
    </source>
</evidence>
<reference evidence="5" key="1">
    <citation type="journal article" date="2019" name="Int. J. Syst. Evol. Microbiol.">
        <title>The Global Catalogue of Microorganisms (GCM) 10K type strain sequencing project: providing services to taxonomists for standard genome sequencing and annotation.</title>
        <authorList>
            <consortium name="The Broad Institute Genomics Platform"/>
            <consortium name="The Broad Institute Genome Sequencing Center for Infectious Disease"/>
            <person name="Wu L."/>
            <person name="Ma J."/>
        </authorList>
    </citation>
    <scope>NUCLEOTIDE SEQUENCE [LARGE SCALE GENOMIC DNA]</scope>
    <source>
        <strain evidence="5">JCM 17906</strain>
    </source>
</reference>
<evidence type="ECO:0000256" key="1">
    <source>
        <dbReference type="ARBA" id="ARBA00022801"/>
    </source>
</evidence>
<keyword evidence="5" id="KW-1185">Reference proteome</keyword>
<dbReference type="SUPFAM" id="SSF53474">
    <property type="entry name" value="alpha/beta-Hydrolases"/>
    <property type="match status" value="1"/>
</dbReference>
<dbReference type="PRINTS" id="PR00111">
    <property type="entry name" value="ABHYDROLASE"/>
</dbReference>
<dbReference type="InterPro" id="IPR000073">
    <property type="entry name" value="AB_hydrolase_1"/>
</dbReference>
<gene>
    <name evidence="4" type="ORF">GCM10023175_24580</name>
</gene>
<dbReference type="EMBL" id="BAABGT010000030">
    <property type="protein sequence ID" value="GAA4545220.1"/>
    <property type="molecule type" value="Genomic_DNA"/>
</dbReference>
<feature type="domain" description="AB hydrolase-1" evidence="3">
    <location>
        <begin position="34"/>
        <end position="272"/>
    </location>
</feature>
<dbReference type="RefSeq" id="WP_345416256.1">
    <property type="nucleotide sequence ID" value="NZ_BAABGT010000030.1"/>
</dbReference>
<proteinExistence type="predicted"/>
<dbReference type="InterPro" id="IPR050266">
    <property type="entry name" value="AB_hydrolase_sf"/>
</dbReference>
<evidence type="ECO:0000259" key="3">
    <source>
        <dbReference type="Pfam" id="PF00561"/>
    </source>
</evidence>
<evidence type="ECO:0000313" key="4">
    <source>
        <dbReference type="EMBL" id="GAA4545220.1"/>
    </source>
</evidence>
<evidence type="ECO:0000256" key="2">
    <source>
        <dbReference type="SAM" id="MobiDB-lite"/>
    </source>
</evidence>
<comment type="caution">
    <text evidence="4">The sequence shown here is derived from an EMBL/GenBank/DDBJ whole genome shotgun (WGS) entry which is preliminary data.</text>
</comment>
<dbReference type="PANTHER" id="PTHR43798:SF31">
    <property type="entry name" value="AB HYDROLASE SUPERFAMILY PROTEIN YCLE"/>
    <property type="match status" value="1"/>
</dbReference>
<accession>A0ABP8RQJ9</accession>
<feature type="compositionally biased region" description="Polar residues" evidence="2">
    <location>
        <begin position="1"/>
        <end position="17"/>
    </location>
</feature>
<organism evidence="4 5">
    <name type="scientific">Pseudonocardia xishanensis</name>
    <dbReference type="NCBI Taxonomy" id="630995"/>
    <lineage>
        <taxon>Bacteria</taxon>
        <taxon>Bacillati</taxon>
        <taxon>Actinomycetota</taxon>
        <taxon>Actinomycetes</taxon>
        <taxon>Pseudonocardiales</taxon>
        <taxon>Pseudonocardiaceae</taxon>
        <taxon>Pseudonocardia</taxon>
    </lineage>
</organism>
<dbReference type="GO" id="GO:0016787">
    <property type="term" value="F:hydrolase activity"/>
    <property type="evidence" value="ECO:0007669"/>
    <property type="project" value="UniProtKB-KW"/>
</dbReference>
<name>A0ABP8RQJ9_9PSEU</name>